<keyword evidence="2 4" id="KW-0227">DNA damage</keyword>
<dbReference type="PANTHER" id="PTHR10073:SF12">
    <property type="entry name" value="DNA MISMATCH REPAIR PROTEIN MLH1"/>
    <property type="match status" value="1"/>
</dbReference>
<dbReference type="SMART" id="SM01340">
    <property type="entry name" value="DNA_mis_repair"/>
    <property type="match status" value="1"/>
</dbReference>
<evidence type="ECO:0000256" key="1">
    <source>
        <dbReference type="ARBA" id="ARBA00006082"/>
    </source>
</evidence>
<dbReference type="GO" id="GO:0032300">
    <property type="term" value="C:mismatch repair complex"/>
    <property type="evidence" value="ECO:0007669"/>
    <property type="project" value="InterPro"/>
</dbReference>
<dbReference type="Pfam" id="PF13589">
    <property type="entry name" value="HATPase_c_3"/>
    <property type="match status" value="1"/>
</dbReference>
<comment type="similarity">
    <text evidence="1 4">Belongs to the DNA mismatch repair MutL/HexB family.</text>
</comment>
<proteinExistence type="inferred from homology"/>
<dbReference type="InterPro" id="IPR042121">
    <property type="entry name" value="MutL_C_regsub"/>
</dbReference>
<dbReference type="OrthoDB" id="9763467at2"/>
<evidence type="ECO:0000259" key="7">
    <source>
        <dbReference type="SMART" id="SM01340"/>
    </source>
</evidence>
<feature type="region of interest" description="Disordered" evidence="5">
    <location>
        <begin position="374"/>
        <end position="505"/>
    </location>
</feature>
<evidence type="ECO:0000256" key="4">
    <source>
        <dbReference type="HAMAP-Rule" id="MF_00149"/>
    </source>
</evidence>
<dbReference type="SMART" id="SM00853">
    <property type="entry name" value="MutL_C"/>
    <property type="match status" value="1"/>
</dbReference>
<dbReference type="InterPro" id="IPR036890">
    <property type="entry name" value="HATPase_C_sf"/>
</dbReference>
<dbReference type="SUPFAM" id="SSF118116">
    <property type="entry name" value="DNA mismatch repair protein MutL"/>
    <property type="match status" value="1"/>
</dbReference>
<dbReference type="PANTHER" id="PTHR10073">
    <property type="entry name" value="DNA MISMATCH REPAIR PROTEIN MLH, PMS, MUTL"/>
    <property type="match status" value="1"/>
</dbReference>
<accession>A0A2S0MA12</accession>
<organism evidence="8 9">
    <name type="scientific">Megasphaera elsdenii</name>
    <dbReference type="NCBI Taxonomy" id="907"/>
    <lineage>
        <taxon>Bacteria</taxon>
        <taxon>Bacillati</taxon>
        <taxon>Bacillota</taxon>
        <taxon>Negativicutes</taxon>
        <taxon>Veillonellales</taxon>
        <taxon>Veillonellaceae</taxon>
        <taxon>Megasphaera</taxon>
    </lineage>
</organism>
<dbReference type="GO" id="GO:0006298">
    <property type="term" value="P:mismatch repair"/>
    <property type="evidence" value="ECO:0007669"/>
    <property type="project" value="UniProtKB-UniRule"/>
</dbReference>
<dbReference type="Pfam" id="PF01119">
    <property type="entry name" value="DNA_mis_repair"/>
    <property type="match status" value="1"/>
</dbReference>
<dbReference type="InterPro" id="IPR020667">
    <property type="entry name" value="DNA_mismatch_repair_MutL"/>
</dbReference>
<dbReference type="HAMAP" id="MF_00149">
    <property type="entry name" value="DNA_mis_repair"/>
    <property type="match status" value="1"/>
</dbReference>
<evidence type="ECO:0000256" key="5">
    <source>
        <dbReference type="SAM" id="MobiDB-lite"/>
    </source>
</evidence>
<dbReference type="InterPro" id="IPR002099">
    <property type="entry name" value="MutL/Mlh/PMS"/>
</dbReference>
<dbReference type="RefSeq" id="WP_027895083.1">
    <property type="nucleotide sequence ID" value="NZ_CP027569.1"/>
</dbReference>
<dbReference type="SUPFAM" id="SSF54211">
    <property type="entry name" value="Ribosomal protein S5 domain 2-like"/>
    <property type="match status" value="1"/>
</dbReference>
<dbReference type="InterPro" id="IPR037198">
    <property type="entry name" value="MutL_C_sf"/>
</dbReference>
<dbReference type="FunFam" id="3.30.565.10:FF:000003">
    <property type="entry name" value="DNA mismatch repair endonuclease MutL"/>
    <property type="match status" value="1"/>
</dbReference>
<dbReference type="InterPro" id="IPR014721">
    <property type="entry name" value="Ribsml_uS5_D2-typ_fold_subgr"/>
</dbReference>
<dbReference type="Gene3D" id="3.30.230.10">
    <property type="match status" value="1"/>
</dbReference>
<comment type="function">
    <text evidence="4">This protein is involved in the repair of mismatches in DNA. It is required for dam-dependent methyl-directed DNA mismatch repair. May act as a 'molecular matchmaker', a protein that promotes the formation of a stable complex between two or more DNA-binding proteins in an ATP-dependent manner without itself being part of a final effector complex.</text>
</comment>
<dbReference type="Gene3D" id="3.30.1370.100">
    <property type="entry name" value="MutL, C-terminal domain, regulatory subdomain"/>
    <property type="match status" value="1"/>
</dbReference>
<dbReference type="Proteomes" id="UP000238358">
    <property type="component" value="Chromosome"/>
</dbReference>
<keyword evidence="8" id="KW-0255">Endonuclease</keyword>
<dbReference type="AlphaFoldDB" id="A0A2S0MA12"/>
<dbReference type="InterPro" id="IPR038973">
    <property type="entry name" value="MutL/Mlh/Pms-like"/>
</dbReference>
<name>A0A2S0MA12_MEGEL</name>
<dbReference type="GO" id="GO:0004519">
    <property type="term" value="F:endonuclease activity"/>
    <property type="evidence" value="ECO:0007669"/>
    <property type="project" value="UniProtKB-KW"/>
</dbReference>
<feature type="domain" description="DNA mismatch repair protein S5" evidence="7">
    <location>
        <begin position="210"/>
        <end position="328"/>
    </location>
</feature>
<dbReference type="Gene3D" id="3.30.565.10">
    <property type="entry name" value="Histidine kinase-like ATPase, C-terminal domain"/>
    <property type="match status" value="1"/>
</dbReference>
<dbReference type="NCBIfam" id="TIGR00585">
    <property type="entry name" value="mutl"/>
    <property type="match status" value="1"/>
</dbReference>
<gene>
    <name evidence="4" type="primary">mutL</name>
    <name evidence="8" type="ORF">C6Y28_12120</name>
</gene>
<dbReference type="InterPro" id="IPR020568">
    <property type="entry name" value="Ribosomal_Su5_D2-typ_SF"/>
</dbReference>
<evidence type="ECO:0000313" key="9">
    <source>
        <dbReference type="Proteomes" id="UP000238358"/>
    </source>
</evidence>
<dbReference type="InterPro" id="IPR013507">
    <property type="entry name" value="DNA_mismatch_S5_2-like"/>
</dbReference>
<dbReference type="InterPro" id="IPR042120">
    <property type="entry name" value="MutL_C_dimsub"/>
</dbReference>
<dbReference type="Gene3D" id="3.30.1540.20">
    <property type="entry name" value="MutL, C-terminal domain, dimerisation subdomain"/>
    <property type="match status" value="1"/>
</dbReference>
<dbReference type="EMBL" id="CP027569">
    <property type="protein sequence ID" value="AVO28305.1"/>
    <property type="molecule type" value="Genomic_DNA"/>
</dbReference>
<dbReference type="GO" id="GO:0005524">
    <property type="term" value="F:ATP binding"/>
    <property type="evidence" value="ECO:0007669"/>
    <property type="project" value="InterPro"/>
</dbReference>
<dbReference type="CDD" id="cd16926">
    <property type="entry name" value="HATPase_MutL-MLH-PMS-like"/>
    <property type="match status" value="1"/>
</dbReference>
<dbReference type="InterPro" id="IPR014790">
    <property type="entry name" value="MutL_C"/>
</dbReference>
<dbReference type="GO" id="GO:0016887">
    <property type="term" value="F:ATP hydrolysis activity"/>
    <property type="evidence" value="ECO:0007669"/>
    <property type="project" value="InterPro"/>
</dbReference>
<sequence>MSSIIHVLDEATRNKIAAGEVVERPASCIKELVENAIDAGAHAIEVEIADGGQSYMRVTDDGCGMSPEDAHKCIIRHGTSKISSVEDIFAITSLGFRGEAVPSIAAVSHMQITTRQADDDFATHLILDGGEITAEDQAGAPVGTTMEVSDLFYNTPARRKFLKSERTESSKISEMVTKLALANPAIAFTFTNNGRTTMKTGGTGDLRETIANIYGANVARDVFAISADQDGISLEGYVGKPSVLKSNRNWQTCIVNHRIVHNPLMFKAIDNAYHAMLPKSGYPFAMLHLHVDPATIDVNVHPAKTEIKFSDEQAVYRAIYHSIVTALVAQEKPEAIAKTIGVDVGVVPKGGPQWEKATSQSAARTAPAGLSVWAAGLNPPADGPDRAQKGLSGELLADGPDRAPKGLHRGASVSTGGPQQEKAIPVGANVGAPTWGARPQEGGKTTTVGAVPKGGPQWGKTTSQSAARTAPLSGEPLADGLDRAQKGLLGEPPAWGARQERGGADQPSLFSQALAQHGQGGPSEATSVVSEAGAPKIVFDGDDDVFIPLGEVADCFIIAKKGQDLYIVDQHAAHERIRYDTFCKRVERMPSQQLLTPEFVDVDSDDMTLLLERQDVFNDLGYTYSEAGPTTLRVEEVPCDLQTSDIADSLKDICLLLHDQKEPDKAMVRHRSLAYLSCHGAVKAGDSLNIRQMKQLLDDLFHTEKPYVCPHGRPTIIRFTPKELAHLFKRT</sequence>
<dbReference type="GO" id="GO:0030983">
    <property type="term" value="F:mismatched DNA binding"/>
    <property type="evidence" value="ECO:0007669"/>
    <property type="project" value="InterPro"/>
</dbReference>
<dbReference type="SUPFAM" id="SSF55874">
    <property type="entry name" value="ATPase domain of HSP90 chaperone/DNA topoisomerase II/histidine kinase"/>
    <property type="match status" value="1"/>
</dbReference>
<keyword evidence="8" id="KW-0540">Nuclease</keyword>
<evidence type="ECO:0000256" key="2">
    <source>
        <dbReference type="ARBA" id="ARBA00022763"/>
    </source>
</evidence>
<feature type="domain" description="MutL C-terminal dimerisation" evidence="6">
    <location>
        <begin position="548"/>
        <end position="688"/>
    </location>
</feature>
<keyword evidence="8" id="KW-0378">Hydrolase</keyword>
<keyword evidence="3 4" id="KW-0234">DNA repair</keyword>
<protein>
    <recommendedName>
        <fullName evidence="4">DNA mismatch repair protein MutL</fullName>
    </recommendedName>
</protein>
<reference evidence="8 9" key="1">
    <citation type="journal article" date="2018" name="Genome Announc.">
        <title>Complete genomes of two Megasphaera elsdenii strains, NCIMB 702410 and ATCC 25940.</title>
        <authorList>
            <person name="Hatmaker E.A."/>
            <person name="O'Dell K."/>
            <person name="Riley L.A."/>
            <person name="Klingeman D.M."/>
            <person name="Guss A.M."/>
        </authorList>
    </citation>
    <scope>NUCLEOTIDE SEQUENCE [LARGE SCALE GENOMIC DNA]</scope>
    <source>
        <strain evidence="8 9">NCIMB702410</strain>
    </source>
</reference>
<dbReference type="CDD" id="cd00782">
    <property type="entry name" value="MutL_Trans"/>
    <property type="match status" value="1"/>
</dbReference>
<dbReference type="GO" id="GO:0140664">
    <property type="term" value="F:ATP-dependent DNA damage sensor activity"/>
    <property type="evidence" value="ECO:0007669"/>
    <property type="project" value="InterPro"/>
</dbReference>
<evidence type="ECO:0000313" key="8">
    <source>
        <dbReference type="EMBL" id="AVO28305.1"/>
    </source>
</evidence>
<evidence type="ECO:0000259" key="6">
    <source>
        <dbReference type="SMART" id="SM00853"/>
    </source>
</evidence>
<dbReference type="Pfam" id="PF08676">
    <property type="entry name" value="MutL_C"/>
    <property type="match status" value="1"/>
</dbReference>
<evidence type="ECO:0000256" key="3">
    <source>
        <dbReference type="ARBA" id="ARBA00023204"/>
    </source>
</evidence>